<organism evidence="3 4">
    <name type="scientific">Arthrobacter sunyaminii</name>
    <dbReference type="NCBI Taxonomy" id="2816859"/>
    <lineage>
        <taxon>Bacteria</taxon>
        <taxon>Bacillati</taxon>
        <taxon>Actinomycetota</taxon>
        <taxon>Actinomycetes</taxon>
        <taxon>Micrococcales</taxon>
        <taxon>Micrococcaceae</taxon>
        <taxon>Arthrobacter</taxon>
    </lineage>
</organism>
<feature type="transmembrane region" description="Helical" evidence="1">
    <location>
        <begin position="149"/>
        <end position="173"/>
    </location>
</feature>
<dbReference type="KEGG" id="asun:KG104_15185"/>
<feature type="transmembrane region" description="Helical" evidence="1">
    <location>
        <begin position="193"/>
        <end position="213"/>
    </location>
</feature>
<dbReference type="GO" id="GO:0008237">
    <property type="term" value="F:metallopeptidase activity"/>
    <property type="evidence" value="ECO:0007669"/>
    <property type="project" value="UniProtKB-KW"/>
</dbReference>
<keyword evidence="3" id="KW-0645">Protease</keyword>
<dbReference type="InterPro" id="IPR003675">
    <property type="entry name" value="Rce1/LyrA-like_dom"/>
</dbReference>
<dbReference type="Pfam" id="PF02517">
    <property type="entry name" value="Rce1-like"/>
    <property type="match status" value="1"/>
</dbReference>
<protein>
    <submittedName>
        <fullName evidence="3">CPBP family intramembrane metalloprotease</fullName>
        <ecNumber evidence="3">3.4.24.-</ecNumber>
    </submittedName>
</protein>
<feature type="transmembrane region" description="Helical" evidence="1">
    <location>
        <begin position="109"/>
        <end position="128"/>
    </location>
</feature>
<reference evidence="3" key="1">
    <citation type="submission" date="2021-06" db="EMBL/GenBank/DDBJ databases">
        <title>Novel species in genus Arthrobacter.</title>
        <authorList>
            <person name="Zhang G."/>
        </authorList>
    </citation>
    <scope>NUCLEOTIDE SEQUENCE</scope>
    <source>
        <strain evidence="3">Zg-ZUI122</strain>
    </source>
</reference>
<evidence type="ECO:0000256" key="1">
    <source>
        <dbReference type="SAM" id="Phobius"/>
    </source>
</evidence>
<dbReference type="EMBL" id="CP076456">
    <property type="protein sequence ID" value="QWQ35786.1"/>
    <property type="molecule type" value="Genomic_DNA"/>
</dbReference>
<evidence type="ECO:0000313" key="3">
    <source>
        <dbReference type="EMBL" id="QWQ35786.1"/>
    </source>
</evidence>
<proteinExistence type="predicted"/>
<dbReference type="GO" id="GO:0080120">
    <property type="term" value="P:CAAX-box protein maturation"/>
    <property type="evidence" value="ECO:0007669"/>
    <property type="project" value="UniProtKB-ARBA"/>
</dbReference>
<keyword evidence="1" id="KW-1133">Transmembrane helix</keyword>
<dbReference type="RefSeq" id="WP_207347806.1">
    <property type="nucleotide sequence ID" value="NZ_CP076456.1"/>
</dbReference>
<evidence type="ECO:0000313" key="4">
    <source>
        <dbReference type="Proteomes" id="UP000680588"/>
    </source>
</evidence>
<dbReference type="GO" id="GO:0004175">
    <property type="term" value="F:endopeptidase activity"/>
    <property type="evidence" value="ECO:0007669"/>
    <property type="project" value="UniProtKB-ARBA"/>
</dbReference>
<keyword evidence="4" id="KW-1185">Reference proteome</keyword>
<sequence length="273" mass="29046">MGRALLGWIVLCAGIGLAISTARFAAGLTSAPAAAVPLLQALLVTALVVPVILLLRSKVDRKSAADLGLSRRMLTPVIFGLTVGVASGAATWLPALWMGWISIERVDYGTLMSFLVINAFVLLLYEALPEELALRGYAWANLRSRWSPLIATWIVTVLFIFSSSLISIFQFGSARLLDVEPVGLGWAPAGTDPVAYVLQLGLFGLVLCAARRAGLARLGNRRRVHGPGRDCAGTGAYMFGRVHVHPHPEVASAPRYGNGGERSHAPCRIIAAA</sequence>
<accession>A0A975S5G9</accession>
<feature type="domain" description="CAAX prenyl protease 2/Lysostaphin resistance protein A-like" evidence="2">
    <location>
        <begin position="115"/>
        <end position="211"/>
    </location>
</feature>
<keyword evidence="3" id="KW-0378">Hydrolase</keyword>
<keyword evidence="1" id="KW-0472">Membrane</keyword>
<dbReference type="Proteomes" id="UP000680588">
    <property type="component" value="Chromosome"/>
</dbReference>
<gene>
    <name evidence="3" type="ORF">KG104_15185</name>
</gene>
<feature type="transmembrane region" description="Helical" evidence="1">
    <location>
        <begin position="35"/>
        <end position="55"/>
    </location>
</feature>
<name>A0A975S5G9_9MICC</name>
<feature type="transmembrane region" description="Helical" evidence="1">
    <location>
        <begin position="76"/>
        <end position="97"/>
    </location>
</feature>
<keyword evidence="3" id="KW-0482">Metalloprotease</keyword>
<dbReference type="AlphaFoldDB" id="A0A975S5G9"/>
<evidence type="ECO:0000259" key="2">
    <source>
        <dbReference type="Pfam" id="PF02517"/>
    </source>
</evidence>
<keyword evidence="1" id="KW-0812">Transmembrane</keyword>
<dbReference type="EC" id="3.4.24.-" evidence="3"/>